<feature type="compositionally biased region" description="Low complexity" evidence="1">
    <location>
        <begin position="1"/>
        <end position="21"/>
    </location>
</feature>
<evidence type="ECO:0000256" key="1">
    <source>
        <dbReference type="SAM" id="MobiDB-lite"/>
    </source>
</evidence>
<accession>A0A8K0KJ05</accession>
<proteinExistence type="predicted"/>
<dbReference type="EMBL" id="KZ308992">
    <property type="protein sequence ID" value="KAG8236154.1"/>
    <property type="molecule type" value="Genomic_DNA"/>
</dbReference>
<evidence type="ECO:0000313" key="2">
    <source>
        <dbReference type="EMBL" id="KAG8236154.1"/>
    </source>
</evidence>
<feature type="compositionally biased region" description="Low complexity" evidence="1">
    <location>
        <begin position="32"/>
        <end position="51"/>
    </location>
</feature>
<dbReference type="AlphaFoldDB" id="A0A8K0KJ05"/>
<gene>
    <name evidence="2" type="ORF">J437_LFUL001577</name>
</gene>
<feature type="compositionally biased region" description="Basic residues" evidence="1">
    <location>
        <begin position="59"/>
        <end position="69"/>
    </location>
</feature>
<reference evidence="2" key="2">
    <citation type="submission" date="2017-10" db="EMBL/GenBank/DDBJ databases">
        <title>Ladona fulva Genome sequencing and assembly.</title>
        <authorList>
            <person name="Murali S."/>
            <person name="Richards S."/>
            <person name="Bandaranaike D."/>
            <person name="Bellair M."/>
            <person name="Blankenburg K."/>
            <person name="Chao H."/>
            <person name="Dinh H."/>
            <person name="Doddapaneni H."/>
            <person name="Dugan-Rocha S."/>
            <person name="Elkadiri S."/>
            <person name="Gnanaolivu R."/>
            <person name="Hernandez B."/>
            <person name="Skinner E."/>
            <person name="Javaid M."/>
            <person name="Lee S."/>
            <person name="Li M."/>
            <person name="Ming W."/>
            <person name="Munidasa M."/>
            <person name="Muniz J."/>
            <person name="Nguyen L."/>
            <person name="Hughes D."/>
            <person name="Osuji N."/>
            <person name="Pu L.-L."/>
            <person name="Puazo M."/>
            <person name="Qu C."/>
            <person name="Quiroz J."/>
            <person name="Raj R."/>
            <person name="Weissenberger G."/>
            <person name="Xin Y."/>
            <person name="Zou X."/>
            <person name="Han Y."/>
            <person name="Worley K."/>
            <person name="Muzny D."/>
            <person name="Gibbs R."/>
        </authorList>
    </citation>
    <scope>NUCLEOTIDE SEQUENCE</scope>
    <source>
        <strain evidence="2">Sampled in the wild</strain>
    </source>
</reference>
<protein>
    <submittedName>
        <fullName evidence="2">Uncharacterized protein</fullName>
    </submittedName>
</protein>
<feature type="region of interest" description="Disordered" evidence="1">
    <location>
        <begin position="1"/>
        <end position="99"/>
    </location>
</feature>
<keyword evidence="3" id="KW-1185">Reference proteome</keyword>
<comment type="caution">
    <text evidence="2">The sequence shown here is derived from an EMBL/GenBank/DDBJ whole genome shotgun (WGS) entry which is preliminary data.</text>
</comment>
<sequence>MRNATEEAPAANGGGAEAVVVNGGGPEEEEASGAAANGAEATAEEAPAAAEAAKEGKPKKEKKVKKKWSLRSISFSRREKVKPKDESSKNGEVAKEEAAEVSTVCIVTPAAICPPNDATGLPDLLSALLSLYSLLMVT</sequence>
<dbReference type="OrthoDB" id="8196194at2759"/>
<organism evidence="2 3">
    <name type="scientific">Ladona fulva</name>
    <name type="common">Scarce chaser dragonfly</name>
    <name type="synonym">Libellula fulva</name>
    <dbReference type="NCBI Taxonomy" id="123851"/>
    <lineage>
        <taxon>Eukaryota</taxon>
        <taxon>Metazoa</taxon>
        <taxon>Ecdysozoa</taxon>
        <taxon>Arthropoda</taxon>
        <taxon>Hexapoda</taxon>
        <taxon>Insecta</taxon>
        <taxon>Pterygota</taxon>
        <taxon>Palaeoptera</taxon>
        <taxon>Odonata</taxon>
        <taxon>Epiprocta</taxon>
        <taxon>Anisoptera</taxon>
        <taxon>Libelluloidea</taxon>
        <taxon>Libellulidae</taxon>
        <taxon>Ladona</taxon>
    </lineage>
</organism>
<dbReference type="Proteomes" id="UP000792457">
    <property type="component" value="Unassembled WGS sequence"/>
</dbReference>
<feature type="compositionally biased region" description="Basic and acidic residues" evidence="1">
    <location>
        <begin position="76"/>
        <end position="98"/>
    </location>
</feature>
<reference evidence="2" key="1">
    <citation type="submission" date="2013-04" db="EMBL/GenBank/DDBJ databases">
        <authorList>
            <person name="Qu J."/>
            <person name="Murali S.C."/>
            <person name="Bandaranaike D."/>
            <person name="Bellair M."/>
            <person name="Blankenburg K."/>
            <person name="Chao H."/>
            <person name="Dinh H."/>
            <person name="Doddapaneni H."/>
            <person name="Downs B."/>
            <person name="Dugan-Rocha S."/>
            <person name="Elkadiri S."/>
            <person name="Gnanaolivu R.D."/>
            <person name="Hernandez B."/>
            <person name="Javaid M."/>
            <person name="Jayaseelan J.C."/>
            <person name="Lee S."/>
            <person name="Li M."/>
            <person name="Ming W."/>
            <person name="Munidasa M."/>
            <person name="Muniz J."/>
            <person name="Nguyen L."/>
            <person name="Ongeri F."/>
            <person name="Osuji N."/>
            <person name="Pu L.-L."/>
            <person name="Puazo M."/>
            <person name="Qu C."/>
            <person name="Quiroz J."/>
            <person name="Raj R."/>
            <person name="Weissenberger G."/>
            <person name="Xin Y."/>
            <person name="Zou X."/>
            <person name="Han Y."/>
            <person name="Richards S."/>
            <person name="Worley K."/>
            <person name="Muzny D."/>
            <person name="Gibbs R."/>
        </authorList>
    </citation>
    <scope>NUCLEOTIDE SEQUENCE</scope>
    <source>
        <strain evidence="2">Sampled in the wild</strain>
    </source>
</reference>
<name>A0A8K0KJ05_LADFU</name>
<evidence type="ECO:0000313" key="3">
    <source>
        <dbReference type="Proteomes" id="UP000792457"/>
    </source>
</evidence>